<evidence type="ECO:0000313" key="9">
    <source>
        <dbReference type="EMBL" id="CAL4941999.1"/>
    </source>
</evidence>
<feature type="domain" description="OVATE" evidence="8">
    <location>
        <begin position="180"/>
        <end position="245"/>
    </location>
</feature>
<comment type="subcellular location">
    <subcellularLocation>
        <location evidence="1 6">Nucleus</location>
    </subcellularLocation>
</comment>
<dbReference type="PROSITE" id="PS51754">
    <property type="entry name" value="OVATE"/>
    <property type="match status" value="1"/>
</dbReference>
<evidence type="ECO:0000259" key="8">
    <source>
        <dbReference type="PROSITE" id="PS51754"/>
    </source>
</evidence>
<dbReference type="EMBL" id="CAXIPR030000349">
    <property type="protein sequence ID" value="CAM0145796.1"/>
    <property type="molecule type" value="Genomic_DNA"/>
</dbReference>
<evidence type="ECO:0000313" key="11">
    <source>
        <dbReference type="Proteomes" id="UP001497457"/>
    </source>
</evidence>
<evidence type="ECO:0000313" key="10">
    <source>
        <dbReference type="EMBL" id="CAM0145796.1"/>
    </source>
</evidence>
<keyword evidence="3 6" id="KW-0805">Transcription regulation</keyword>
<name>A0ABC9GX37_9POAL</name>
<evidence type="ECO:0000256" key="3">
    <source>
        <dbReference type="ARBA" id="ARBA00023015"/>
    </source>
</evidence>
<dbReference type="PANTHER" id="PTHR33057">
    <property type="entry name" value="TRANSCRIPTION REPRESSOR OFP7-RELATED"/>
    <property type="match status" value="1"/>
</dbReference>
<evidence type="ECO:0000256" key="5">
    <source>
        <dbReference type="ARBA" id="ARBA00023242"/>
    </source>
</evidence>
<proteinExistence type="predicted"/>
<dbReference type="PANTHER" id="PTHR33057:SF31">
    <property type="entry name" value="TRANSCRIPTION REPRESSOR"/>
    <property type="match status" value="1"/>
</dbReference>
<keyword evidence="11" id="KW-1185">Reference proteome</keyword>
<dbReference type="EMBL" id="OZ075126">
    <property type="protein sequence ID" value="CAL4941999.1"/>
    <property type="molecule type" value="Genomic_DNA"/>
</dbReference>
<feature type="region of interest" description="Disordered" evidence="7">
    <location>
        <begin position="265"/>
        <end position="286"/>
    </location>
</feature>
<feature type="compositionally biased region" description="Low complexity" evidence="7">
    <location>
        <begin position="139"/>
        <end position="160"/>
    </location>
</feature>
<dbReference type="AlphaFoldDB" id="A0ABC9GX37"/>
<protein>
    <recommendedName>
        <fullName evidence="6">Transcription repressor</fullName>
    </recommendedName>
    <alternativeName>
        <fullName evidence="6">Ovate family protein</fullName>
    </alternativeName>
</protein>
<keyword evidence="2 6" id="KW-0678">Repressor</keyword>
<evidence type="ECO:0000256" key="1">
    <source>
        <dbReference type="ARBA" id="ARBA00004123"/>
    </source>
</evidence>
<feature type="region of interest" description="Disordered" evidence="7">
    <location>
        <begin position="103"/>
        <end position="122"/>
    </location>
</feature>
<dbReference type="Pfam" id="PF04844">
    <property type="entry name" value="Ovate"/>
    <property type="match status" value="1"/>
</dbReference>
<reference evidence="10 11" key="1">
    <citation type="submission" date="2024-10" db="EMBL/GenBank/DDBJ databases">
        <authorList>
            <person name="Ryan C."/>
        </authorList>
    </citation>
    <scope>NUCLEOTIDE SEQUENCE [LARGE SCALE GENOMIC DNA]</scope>
</reference>
<gene>
    <name evidence="10" type="ORF">URODEC1_LOCUS119462</name>
    <name evidence="9" type="ORF">URODEC1_LOCUS33332</name>
</gene>
<keyword evidence="4 6" id="KW-0804">Transcription</keyword>
<feature type="region of interest" description="Disordered" evidence="7">
    <location>
        <begin position="25"/>
        <end position="58"/>
    </location>
</feature>
<dbReference type="Proteomes" id="UP001497457">
    <property type="component" value="Unassembled WGS sequence"/>
</dbReference>
<evidence type="ECO:0000256" key="2">
    <source>
        <dbReference type="ARBA" id="ARBA00022491"/>
    </source>
</evidence>
<evidence type="ECO:0000256" key="7">
    <source>
        <dbReference type="SAM" id="MobiDB-lite"/>
    </source>
</evidence>
<dbReference type="GO" id="GO:0045892">
    <property type="term" value="P:negative regulation of DNA-templated transcription"/>
    <property type="evidence" value="ECO:0007669"/>
    <property type="project" value="UniProtKB-UniRule"/>
</dbReference>
<accession>A0ABC9GX37</accession>
<dbReference type="NCBIfam" id="TIGR01568">
    <property type="entry name" value="A_thal_3678"/>
    <property type="match status" value="1"/>
</dbReference>
<keyword evidence="5 6" id="KW-0539">Nucleus</keyword>
<dbReference type="GO" id="GO:0005634">
    <property type="term" value="C:nucleus"/>
    <property type="evidence" value="ECO:0007669"/>
    <property type="project" value="UniProtKB-SubCell"/>
</dbReference>
<dbReference type="InterPro" id="IPR006458">
    <property type="entry name" value="Ovate_C"/>
</dbReference>
<evidence type="ECO:0000256" key="4">
    <source>
        <dbReference type="ARBA" id="ARBA00023163"/>
    </source>
</evidence>
<sequence>MPRGGAERAVLGCFQFQVVGRRPSLSSYEEGSASAPSTSAGTASPPTSSASTSSPAFLDDDDADALYLLDDAAEPEPDAGRLSTAIAARRFFLASPGRSNSIVDSVEHPPAPAASLSNDDGDSNVRALRRAATSAFPASASAATASSSSPPSSSSAAAATKQAPLFRGGGGDMQQAVRKVSLCTDAPRADFFKSMVEMVEALGLDPRRRDADLARLHDLLLCYIALNDRGALRDILAAFSDLMCLLEIDGGGKQDHQDAAATAATAAAAGGGEKRDADVQGRAARG</sequence>
<dbReference type="InterPro" id="IPR038933">
    <property type="entry name" value="Ovate"/>
</dbReference>
<comment type="function">
    <text evidence="6">Transcriptional repressor that regulates multiple aspects of plant growth and development.</text>
</comment>
<organism evidence="10 11">
    <name type="scientific">Urochloa decumbens</name>
    <dbReference type="NCBI Taxonomy" id="240449"/>
    <lineage>
        <taxon>Eukaryota</taxon>
        <taxon>Viridiplantae</taxon>
        <taxon>Streptophyta</taxon>
        <taxon>Embryophyta</taxon>
        <taxon>Tracheophyta</taxon>
        <taxon>Spermatophyta</taxon>
        <taxon>Magnoliopsida</taxon>
        <taxon>Liliopsida</taxon>
        <taxon>Poales</taxon>
        <taxon>Poaceae</taxon>
        <taxon>PACMAD clade</taxon>
        <taxon>Panicoideae</taxon>
        <taxon>Panicodae</taxon>
        <taxon>Paniceae</taxon>
        <taxon>Melinidinae</taxon>
        <taxon>Urochloa</taxon>
    </lineage>
</organism>
<feature type="compositionally biased region" description="Low complexity" evidence="7">
    <location>
        <begin position="31"/>
        <end position="56"/>
    </location>
</feature>
<evidence type="ECO:0000256" key="6">
    <source>
        <dbReference type="RuleBase" id="RU367028"/>
    </source>
</evidence>
<feature type="region of interest" description="Disordered" evidence="7">
    <location>
        <begin position="139"/>
        <end position="170"/>
    </location>
</feature>
<dbReference type="Proteomes" id="UP001497457">
    <property type="component" value="Chromosome 16b"/>
</dbReference>